<dbReference type="GO" id="GO:0052621">
    <property type="term" value="F:diguanylate cyclase activity"/>
    <property type="evidence" value="ECO:0007669"/>
    <property type="project" value="UniProtKB-EC"/>
</dbReference>
<accession>A0A1S8CKK9</accession>
<dbReference type="OrthoDB" id="5496380at2"/>
<comment type="cofactor">
    <cofactor evidence="1">
        <name>Mg(2+)</name>
        <dbReference type="ChEBI" id="CHEBI:18420"/>
    </cofactor>
</comment>
<feature type="coiled-coil region" evidence="5">
    <location>
        <begin position="371"/>
        <end position="398"/>
    </location>
</feature>
<dbReference type="PANTHER" id="PTHR45138:SF9">
    <property type="entry name" value="DIGUANYLATE CYCLASE DGCM-RELATED"/>
    <property type="match status" value="1"/>
</dbReference>
<feature type="transmembrane region" description="Helical" evidence="6">
    <location>
        <begin position="6"/>
        <end position="27"/>
    </location>
</feature>
<evidence type="ECO:0000259" key="7">
    <source>
        <dbReference type="PROSITE" id="PS50887"/>
    </source>
</evidence>
<dbReference type="NCBIfam" id="TIGR00254">
    <property type="entry name" value="GGDEF"/>
    <property type="match status" value="1"/>
</dbReference>
<protein>
    <recommendedName>
        <fullName evidence="3">diguanylate cyclase</fullName>
        <ecNumber evidence="3">2.7.7.65</ecNumber>
    </recommendedName>
</protein>
<keyword evidence="9" id="KW-1185">Reference proteome</keyword>
<organism evidence="8 9">
    <name type="scientific">Serratia oryzae</name>
    <dbReference type="NCBI Taxonomy" id="2034155"/>
    <lineage>
        <taxon>Bacteria</taxon>
        <taxon>Pseudomonadati</taxon>
        <taxon>Pseudomonadota</taxon>
        <taxon>Gammaproteobacteria</taxon>
        <taxon>Enterobacterales</taxon>
        <taxon>Yersiniaceae</taxon>
        <taxon>Serratia</taxon>
    </lineage>
</organism>
<keyword evidence="5" id="KW-0175">Coiled coil</keyword>
<keyword evidence="6" id="KW-0812">Transmembrane</keyword>
<evidence type="ECO:0000256" key="4">
    <source>
        <dbReference type="ARBA" id="ARBA00034247"/>
    </source>
</evidence>
<dbReference type="InterPro" id="IPR043128">
    <property type="entry name" value="Rev_trsase/Diguanyl_cyclase"/>
</dbReference>
<dbReference type="AlphaFoldDB" id="A0A1S8CKK9"/>
<keyword evidence="6" id="KW-1133">Transmembrane helix</keyword>
<dbReference type="Gene3D" id="3.30.70.270">
    <property type="match status" value="1"/>
</dbReference>
<dbReference type="EC" id="2.7.7.65" evidence="3"/>
<feature type="domain" description="GGDEF" evidence="7">
    <location>
        <begin position="429"/>
        <end position="562"/>
    </location>
</feature>
<dbReference type="RefSeq" id="WP_076942215.1">
    <property type="nucleotide sequence ID" value="NZ_MOXD01000005.1"/>
</dbReference>
<evidence type="ECO:0000256" key="2">
    <source>
        <dbReference type="ARBA" id="ARBA00004665"/>
    </source>
</evidence>
<dbReference type="CDD" id="cd01949">
    <property type="entry name" value="GGDEF"/>
    <property type="match status" value="1"/>
</dbReference>
<name>A0A1S8CKK9_9GAMM</name>
<sequence length="568" mass="65244">MKVKYLIYFFTFALTFSFAIFISDGLIEAHDSYLQSQENLYKTHRAKEVSAAFQAALRAHRSKRLSLVNKEITADQWQHDDAQARQKIAIVKSHIDSEISQRLGIQQKFALLSMVNLMEKLLDNDSRQISLINEANTNLFNINSAYYIVQATKTFYRYTYDTRMITADSFLFLEAIRLNNRLNMTLAELLDQIIDINLGGQEHKTLYLKAIQLTGALNALNTRLVFMKLAYGDAQISAAVDDILEKISSDRVNRISEDLHQAITHNTDYNSGVIYQYIKELSQLSQLLYQRSFELEIAASEAKMHHSQAAIYGMISLGWLIVLFVLLPSLIFCSNISRWLTKTHNNILRLSRGEMNIDNNEAFYSKELIAISNAITQLKQYHQEKIALENEKHQLIKELETSSFFDPLTNIYNRRKFFLECEQLATNSYPHVFCLLDVDNFKRLNDTYGHDVGDQVLVMFAQLLRNTFRSSDIFCRYGGEEFAVLLNHCTLENARSIMDNLREQTCQLSLALDNGKTVRFTTSCGIATVNHFQELHPAIKQADEALYFCKKSGKNKVSIYTQNNSSCL</sequence>
<dbReference type="PROSITE" id="PS50887">
    <property type="entry name" value="GGDEF"/>
    <property type="match status" value="1"/>
</dbReference>
<evidence type="ECO:0000313" key="9">
    <source>
        <dbReference type="Proteomes" id="UP000216021"/>
    </source>
</evidence>
<evidence type="ECO:0000313" key="8">
    <source>
        <dbReference type="EMBL" id="OMQ22927.1"/>
    </source>
</evidence>
<evidence type="ECO:0000256" key="3">
    <source>
        <dbReference type="ARBA" id="ARBA00012528"/>
    </source>
</evidence>
<proteinExistence type="predicted"/>
<dbReference type="FunFam" id="3.30.70.270:FF:000001">
    <property type="entry name" value="Diguanylate cyclase domain protein"/>
    <property type="match status" value="1"/>
</dbReference>
<keyword evidence="6" id="KW-0472">Membrane</keyword>
<dbReference type="InterPro" id="IPR000160">
    <property type="entry name" value="GGDEF_dom"/>
</dbReference>
<comment type="pathway">
    <text evidence="2">Purine metabolism; 3',5'-cyclic di-GMP biosynthesis.</text>
</comment>
<comment type="catalytic activity">
    <reaction evidence="4">
        <text>2 GTP = 3',3'-c-di-GMP + 2 diphosphate</text>
        <dbReference type="Rhea" id="RHEA:24898"/>
        <dbReference type="ChEBI" id="CHEBI:33019"/>
        <dbReference type="ChEBI" id="CHEBI:37565"/>
        <dbReference type="ChEBI" id="CHEBI:58805"/>
        <dbReference type="EC" id="2.7.7.65"/>
    </reaction>
</comment>
<evidence type="ECO:0000256" key="5">
    <source>
        <dbReference type="SAM" id="Coils"/>
    </source>
</evidence>
<evidence type="ECO:0000256" key="1">
    <source>
        <dbReference type="ARBA" id="ARBA00001946"/>
    </source>
</evidence>
<dbReference type="InterPro" id="IPR050469">
    <property type="entry name" value="Diguanylate_Cyclase"/>
</dbReference>
<feature type="transmembrane region" description="Helical" evidence="6">
    <location>
        <begin position="309"/>
        <end position="332"/>
    </location>
</feature>
<gene>
    <name evidence="8" type="ORF">BMI79_10840</name>
</gene>
<comment type="caution">
    <text evidence="8">The sequence shown here is derived from an EMBL/GenBank/DDBJ whole genome shotgun (WGS) entry which is preliminary data.</text>
</comment>
<evidence type="ECO:0000256" key="6">
    <source>
        <dbReference type="SAM" id="Phobius"/>
    </source>
</evidence>
<dbReference type="EMBL" id="MOXD01000005">
    <property type="protein sequence ID" value="OMQ22927.1"/>
    <property type="molecule type" value="Genomic_DNA"/>
</dbReference>
<reference evidence="8 9" key="1">
    <citation type="submission" date="2016-11" db="EMBL/GenBank/DDBJ databases">
        <title>Rahnella oryzae sp. nov., isolated from rice root.</title>
        <authorList>
            <person name="Zhang X.-X."/>
            <person name="Zhang J."/>
        </authorList>
    </citation>
    <scope>NUCLEOTIDE SEQUENCE [LARGE SCALE GENOMIC DNA]</scope>
    <source>
        <strain evidence="8 9">J11-6</strain>
    </source>
</reference>
<dbReference type="InterPro" id="IPR029787">
    <property type="entry name" value="Nucleotide_cyclase"/>
</dbReference>
<dbReference type="Proteomes" id="UP000216021">
    <property type="component" value="Unassembled WGS sequence"/>
</dbReference>
<dbReference type="Pfam" id="PF00990">
    <property type="entry name" value="GGDEF"/>
    <property type="match status" value="1"/>
</dbReference>
<dbReference type="STRING" id="2034155.BMI79_10840"/>
<dbReference type="SMART" id="SM00267">
    <property type="entry name" value="GGDEF"/>
    <property type="match status" value="1"/>
</dbReference>
<dbReference type="SUPFAM" id="SSF55073">
    <property type="entry name" value="Nucleotide cyclase"/>
    <property type="match status" value="1"/>
</dbReference>
<dbReference type="PANTHER" id="PTHR45138">
    <property type="entry name" value="REGULATORY COMPONENTS OF SENSORY TRANSDUCTION SYSTEM"/>
    <property type="match status" value="1"/>
</dbReference>